<dbReference type="Pfam" id="PF13508">
    <property type="entry name" value="Acetyltransf_7"/>
    <property type="match status" value="1"/>
</dbReference>
<dbReference type="InterPro" id="IPR016181">
    <property type="entry name" value="Acyl_CoA_acyltransferase"/>
</dbReference>
<keyword evidence="5" id="KW-1185">Reference proteome</keyword>
<dbReference type="PROSITE" id="PS51186">
    <property type="entry name" value="GNAT"/>
    <property type="match status" value="1"/>
</dbReference>
<dbReference type="AlphaFoldDB" id="A0A0P7KFU7"/>
<proteinExistence type="predicted"/>
<dbReference type="SUPFAM" id="SSF55729">
    <property type="entry name" value="Acyl-CoA N-acyltransferases (Nat)"/>
    <property type="match status" value="1"/>
</dbReference>
<dbReference type="Gene3D" id="3.40.630.30">
    <property type="match status" value="1"/>
</dbReference>
<dbReference type="OrthoDB" id="7651332at2"/>
<comment type="caution">
    <text evidence="4">The sequence shown here is derived from an EMBL/GenBank/DDBJ whole genome shotgun (WGS) entry which is preliminary data.</text>
</comment>
<dbReference type="CDD" id="cd04301">
    <property type="entry name" value="NAT_SF"/>
    <property type="match status" value="1"/>
</dbReference>
<dbReference type="EMBL" id="LKBA01000019">
    <property type="protein sequence ID" value="KPN62248.1"/>
    <property type="molecule type" value="Genomic_DNA"/>
</dbReference>
<dbReference type="PANTHER" id="PTHR43877:SF1">
    <property type="entry name" value="ACETYLTRANSFERASE"/>
    <property type="match status" value="1"/>
</dbReference>
<reference evidence="4 5" key="1">
    <citation type="submission" date="2015-09" db="EMBL/GenBank/DDBJ databases">
        <title>Draft genome sequence of Aliiroseovarius crassostreae CV919-312TSm, the causative agent of Roseovarius Oyster Disease (formerly Juvenile Oyster Disease).</title>
        <authorList>
            <person name="Kessner L."/>
            <person name="Spinard E."/>
            <person name="Nelson D."/>
        </authorList>
    </citation>
    <scope>NUCLEOTIDE SEQUENCE [LARGE SCALE GENOMIC DNA]</scope>
    <source>
        <strain evidence="4 5">CV919-312</strain>
    </source>
</reference>
<organism evidence="4 5">
    <name type="scientific">Aliiroseovarius crassostreae</name>
    <dbReference type="NCBI Taxonomy" id="154981"/>
    <lineage>
        <taxon>Bacteria</taxon>
        <taxon>Pseudomonadati</taxon>
        <taxon>Pseudomonadota</taxon>
        <taxon>Alphaproteobacteria</taxon>
        <taxon>Rhodobacterales</taxon>
        <taxon>Paracoccaceae</taxon>
        <taxon>Aliiroseovarius</taxon>
    </lineage>
</organism>
<gene>
    <name evidence="4" type="ORF">AKJ29_08295</name>
</gene>
<evidence type="ECO:0000256" key="2">
    <source>
        <dbReference type="ARBA" id="ARBA00023315"/>
    </source>
</evidence>
<evidence type="ECO:0000313" key="4">
    <source>
        <dbReference type="EMBL" id="KPN62248.1"/>
    </source>
</evidence>
<dbReference type="GO" id="GO:0016747">
    <property type="term" value="F:acyltransferase activity, transferring groups other than amino-acyl groups"/>
    <property type="evidence" value="ECO:0007669"/>
    <property type="project" value="InterPro"/>
</dbReference>
<evidence type="ECO:0000313" key="5">
    <source>
        <dbReference type="Proteomes" id="UP000050471"/>
    </source>
</evidence>
<dbReference type="Proteomes" id="UP000050471">
    <property type="component" value="Unassembled WGS sequence"/>
</dbReference>
<dbReference type="InterPro" id="IPR000182">
    <property type="entry name" value="GNAT_dom"/>
</dbReference>
<protein>
    <recommendedName>
        <fullName evidence="3">N-acetyltransferase domain-containing protein</fullName>
    </recommendedName>
</protein>
<dbReference type="PANTHER" id="PTHR43877">
    <property type="entry name" value="AMINOALKYLPHOSPHONATE N-ACETYLTRANSFERASE-RELATED-RELATED"/>
    <property type="match status" value="1"/>
</dbReference>
<sequence>MDNLIIRAVEARDLRALGDLVSSLARHHGDTARVTQSGLARDCLGQAPWLRILVAEHHGGLVGYAALCPQARLQFGARGMELHHLFVHRPLRGQGVGRALLTAARDLSHQMEADFLTVAAEAGNAAAQSFYEAAGFRALPDDAARYQMVV</sequence>
<dbReference type="InterPro" id="IPR050832">
    <property type="entry name" value="Bact_Acetyltransf"/>
</dbReference>
<evidence type="ECO:0000256" key="1">
    <source>
        <dbReference type="ARBA" id="ARBA00022679"/>
    </source>
</evidence>
<name>A0A0P7KFU7_9RHOB</name>
<keyword evidence="2" id="KW-0012">Acyltransferase</keyword>
<evidence type="ECO:0000259" key="3">
    <source>
        <dbReference type="PROSITE" id="PS51186"/>
    </source>
</evidence>
<keyword evidence="1" id="KW-0808">Transferase</keyword>
<dbReference type="RefSeq" id="WP_055191764.1">
    <property type="nucleotide sequence ID" value="NZ_CP080786.1"/>
</dbReference>
<feature type="domain" description="N-acetyltransferase" evidence="3">
    <location>
        <begin position="4"/>
        <end position="150"/>
    </location>
</feature>
<accession>A0A0P7KFU7</accession>
<dbReference type="STRING" id="154981.AKJ29_08295"/>